<evidence type="ECO:0000313" key="3">
    <source>
        <dbReference type="Proteomes" id="UP000230392"/>
    </source>
</evidence>
<comment type="caution">
    <text evidence="2">The sequence shown here is derived from an EMBL/GenBank/DDBJ whole genome shotgun (WGS) entry which is preliminary data.</text>
</comment>
<keyword evidence="1" id="KW-0812">Transmembrane</keyword>
<organism evidence="2 3">
    <name type="scientific">bacterium (Candidatus Ratteibacteria) CG23_combo_of_CG06-09_8_20_14_all_48_7</name>
    <dbReference type="NCBI Taxonomy" id="2014292"/>
    <lineage>
        <taxon>Bacteria</taxon>
        <taxon>Candidatus Ratteibacteria</taxon>
    </lineage>
</organism>
<feature type="transmembrane region" description="Helical" evidence="1">
    <location>
        <begin position="58"/>
        <end position="80"/>
    </location>
</feature>
<feature type="transmembrane region" description="Helical" evidence="1">
    <location>
        <begin position="21"/>
        <end position="38"/>
    </location>
</feature>
<dbReference type="EMBL" id="PCRF01000027">
    <property type="protein sequence ID" value="PIP16711.1"/>
    <property type="molecule type" value="Genomic_DNA"/>
</dbReference>
<sequence>ALGALWAGKFSKKTRKVFSTFIYLSLLFSLVFPCSIYSCRLFKVIFHVLPGVGLGPVPILYASLLILLPTAFRHGFIFILSCALYRQVTGESSSAVGKVYFYETVGTIIGGLIITYLLLPHFNSFQIAGGILLLNASVCLLLLSFERKSV</sequence>
<feature type="non-terminal residue" evidence="2">
    <location>
        <position position="1"/>
    </location>
</feature>
<feature type="transmembrane region" description="Helical" evidence="1">
    <location>
        <begin position="100"/>
        <end position="119"/>
    </location>
</feature>
<dbReference type="AlphaFoldDB" id="A0A2G9YDU7"/>
<feature type="non-terminal residue" evidence="2">
    <location>
        <position position="150"/>
    </location>
</feature>
<keyword evidence="1" id="KW-0472">Membrane</keyword>
<proteinExistence type="predicted"/>
<feature type="transmembrane region" description="Helical" evidence="1">
    <location>
        <begin position="125"/>
        <end position="145"/>
    </location>
</feature>
<accession>A0A2G9YDU7</accession>
<reference evidence="2 3" key="1">
    <citation type="submission" date="2017-09" db="EMBL/GenBank/DDBJ databases">
        <title>Depth-based differentiation of microbial function through sediment-hosted aquifers and enrichment of novel symbionts in the deep terrestrial subsurface.</title>
        <authorList>
            <person name="Probst A.J."/>
            <person name="Ladd B."/>
            <person name="Jarett J.K."/>
            <person name="Geller-Mcgrath D.E."/>
            <person name="Sieber C.M."/>
            <person name="Emerson J.B."/>
            <person name="Anantharaman K."/>
            <person name="Thomas B.C."/>
            <person name="Malmstrom R."/>
            <person name="Stieglmeier M."/>
            <person name="Klingl A."/>
            <person name="Woyke T."/>
            <person name="Ryan C.M."/>
            <person name="Banfield J.F."/>
        </authorList>
    </citation>
    <scope>NUCLEOTIDE SEQUENCE [LARGE SCALE GENOMIC DNA]</scope>
    <source>
        <strain evidence="2">CG23_combo_of_CG06-09_8_20_14_all_48_7</strain>
    </source>
</reference>
<name>A0A2G9YDU7_9BACT</name>
<evidence type="ECO:0000256" key="1">
    <source>
        <dbReference type="SAM" id="Phobius"/>
    </source>
</evidence>
<keyword evidence="1" id="KW-1133">Transmembrane helix</keyword>
<evidence type="ECO:0000313" key="2">
    <source>
        <dbReference type="EMBL" id="PIP16711.1"/>
    </source>
</evidence>
<protein>
    <submittedName>
        <fullName evidence="2">Spermine synthase</fullName>
    </submittedName>
</protein>
<dbReference type="Proteomes" id="UP000230392">
    <property type="component" value="Unassembled WGS sequence"/>
</dbReference>
<gene>
    <name evidence="2" type="ORF">COX46_00565</name>
</gene>